<dbReference type="PROSITE" id="PS50112">
    <property type="entry name" value="PAS"/>
    <property type="match status" value="1"/>
</dbReference>
<dbReference type="Gene3D" id="1.10.287.950">
    <property type="entry name" value="Methyl-accepting chemotaxis protein"/>
    <property type="match status" value="1"/>
</dbReference>
<evidence type="ECO:0000256" key="3">
    <source>
        <dbReference type="PROSITE-ProRule" id="PRU00284"/>
    </source>
</evidence>
<feature type="domain" description="PAS" evidence="7">
    <location>
        <begin position="61"/>
        <end position="105"/>
    </location>
</feature>
<feature type="region of interest" description="Disordered" evidence="5">
    <location>
        <begin position="316"/>
        <end position="335"/>
    </location>
</feature>
<keyword evidence="9" id="KW-1185">Reference proteome</keyword>
<feature type="coiled-coil region" evidence="4">
    <location>
        <begin position="340"/>
        <end position="367"/>
    </location>
</feature>
<comment type="caution">
    <text evidence="8">The sequence shown here is derived from an EMBL/GenBank/DDBJ whole genome shotgun (WGS) entry which is preliminary data.</text>
</comment>
<dbReference type="GO" id="GO:0016020">
    <property type="term" value="C:membrane"/>
    <property type="evidence" value="ECO:0007669"/>
    <property type="project" value="InterPro"/>
</dbReference>
<sequence>MLPVDYVRLLERQYSNDLAGTAEKRSDSERKPPAVVRADGGRIETDIPDSSRDDGLGGTTAPLSIHDVLDVFPMPAFVLDATHTVVAWNAAIEALYGRPREQVLGTDEYVGRDEDGNPVPTLADKILESPRTVPDFDGAETYDSPYTDGHIYTGNATIQTASGDARHFRLIGVPVFRDDEVIGVVQQFEDRTDVVRRQTITENAVEEAMATLRRIGEGDLSARAELSEEQRRHTDDYLLDVVRGINDNAHALESLVEEVQRSTETLTGRTHEIADRTEAISKLVAHQNETLERTADEVSNFSASMEEVAATADSVAEATESAQRAASRGQRSGEQARDAIDAMTDQVDQLLAVAEQLESRVNEVDRIVEVIDEIADQTNILALNATIQAARTGGESDGFAVVANEVKQLAEETKSKTDDIAGHIAEVQSYTQQTSEAVEDTGRHIERGTETIDEALAALDQNATDIGDIADSIQEVAEANDHQASTAETVASSIEAARDRASEIESASEEITDLVGRQRDTSESLSTQVREISTGSSRR</sequence>
<evidence type="ECO:0000313" key="9">
    <source>
        <dbReference type="Proteomes" id="UP000281431"/>
    </source>
</evidence>
<organism evidence="8 9">
    <name type="scientific">Natrarchaeobius chitinivorans</name>
    <dbReference type="NCBI Taxonomy" id="1679083"/>
    <lineage>
        <taxon>Archaea</taxon>
        <taxon>Methanobacteriati</taxon>
        <taxon>Methanobacteriota</taxon>
        <taxon>Stenosarchaea group</taxon>
        <taxon>Halobacteria</taxon>
        <taxon>Halobacteriales</taxon>
        <taxon>Natrialbaceae</taxon>
        <taxon>Natrarchaeobius</taxon>
    </lineage>
</organism>
<feature type="compositionally biased region" description="Polar residues" evidence="5">
    <location>
        <begin position="320"/>
        <end position="333"/>
    </location>
</feature>
<dbReference type="InterPro" id="IPR004089">
    <property type="entry name" value="MCPsignal_dom"/>
</dbReference>
<feature type="region of interest" description="Disordered" evidence="5">
    <location>
        <begin position="18"/>
        <end position="58"/>
    </location>
</feature>
<dbReference type="InterPro" id="IPR000014">
    <property type="entry name" value="PAS"/>
</dbReference>
<feature type="compositionally biased region" description="Basic and acidic residues" evidence="5">
    <location>
        <begin position="39"/>
        <end position="55"/>
    </location>
</feature>
<dbReference type="SUPFAM" id="SSF55785">
    <property type="entry name" value="PYP-like sensor domain (PAS domain)"/>
    <property type="match status" value="1"/>
</dbReference>
<feature type="compositionally biased region" description="Polar residues" evidence="5">
    <location>
        <begin position="523"/>
        <end position="539"/>
    </location>
</feature>
<feature type="region of interest" description="Disordered" evidence="5">
    <location>
        <begin position="481"/>
        <end position="539"/>
    </location>
</feature>
<dbReference type="PANTHER" id="PTHR32089">
    <property type="entry name" value="METHYL-ACCEPTING CHEMOTAXIS PROTEIN MCPB"/>
    <property type="match status" value="1"/>
</dbReference>
<keyword evidence="1 3" id="KW-0807">Transducer</keyword>
<dbReference type="GO" id="GO:0006935">
    <property type="term" value="P:chemotaxis"/>
    <property type="evidence" value="ECO:0007669"/>
    <property type="project" value="InterPro"/>
</dbReference>
<dbReference type="InterPro" id="IPR035965">
    <property type="entry name" value="PAS-like_dom_sf"/>
</dbReference>
<evidence type="ECO:0000256" key="4">
    <source>
        <dbReference type="SAM" id="Coils"/>
    </source>
</evidence>
<keyword evidence="4" id="KW-0175">Coiled coil</keyword>
<dbReference type="Gene3D" id="3.30.450.20">
    <property type="entry name" value="PAS domain"/>
    <property type="match status" value="1"/>
</dbReference>
<evidence type="ECO:0000256" key="1">
    <source>
        <dbReference type="ARBA" id="ARBA00023224"/>
    </source>
</evidence>
<dbReference type="PANTHER" id="PTHR32089:SF112">
    <property type="entry name" value="LYSOZYME-LIKE PROTEIN-RELATED"/>
    <property type="match status" value="1"/>
</dbReference>
<accession>A0A3N6MPC7</accession>
<evidence type="ECO:0000256" key="2">
    <source>
        <dbReference type="ARBA" id="ARBA00029447"/>
    </source>
</evidence>
<evidence type="ECO:0000256" key="5">
    <source>
        <dbReference type="SAM" id="MobiDB-lite"/>
    </source>
</evidence>
<dbReference type="SUPFAM" id="SSF58104">
    <property type="entry name" value="Methyl-accepting chemotaxis protein (MCP) signaling domain"/>
    <property type="match status" value="1"/>
</dbReference>
<feature type="compositionally biased region" description="Polar residues" evidence="5">
    <location>
        <begin position="482"/>
        <end position="492"/>
    </location>
</feature>
<dbReference type="AlphaFoldDB" id="A0A3N6MPC7"/>
<protein>
    <submittedName>
        <fullName evidence="8">Chemotaxis protein</fullName>
    </submittedName>
</protein>
<dbReference type="GO" id="GO:0007165">
    <property type="term" value="P:signal transduction"/>
    <property type="evidence" value="ECO:0007669"/>
    <property type="project" value="UniProtKB-KW"/>
</dbReference>
<evidence type="ECO:0000259" key="6">
    <source>
        <dbReference type="PROSITE" id="PS50111"/>
    </source>
</evidence>
<name>A0A3N6MPC7_NATCH</name>
<dbReference type="CDD" id="cd00130">
    <property type="entry name" value="PAS"/>
    <property type="match status" value="1"/>
</dbReference>
<dbReference type="OrthoDB" id="116658at2157"/>
<dbReference type="SMART" id="SM00283">
    <property type="entry name" value="MA"/>
    <property type="match status" value="1"/>
</dbReference>
<dbReference type="PRINTS" id="PR00260">
    <property type="entry name" value="CHEMTRNSDUCR"/>
</dbReference>
<dbReference type="EMBL" id="REFZ01000009">
    <property type="protein sequence ID" value="RQG99420.1"/>
    <property type="molecule type" value="Genomic_DNA"/>
</dbReference>
<evidence type="ECO:0000259" key="7">
    <source>
        <dbReference type="PROSITE" id="PS50112"/>
    </source>
</evidence>
<dbReference type="Proteomes" id="UP000281431">
    <property type="component" value="Unassembled WGS sequence"/>
</dbReference>
<dbReference type="Pfam" id="PF00015">
    <property type="entry name" value="MCPsignal"/>
    <property type="match status" value="1"/>
</dbReference>
<reference evidence="8 9" key="1">
    <citation type="submission" date="2018-10" db="EMBL/GenBank/DDBJ databases">
        <title>Natrarchaeobius chitinivorans gen. nov., sp. nov., and Natrarchaeobius haloalkaliphilus sp. nov., alkaliphilic, chitin-utilizing haloarchaea from hypersaline alkaline lakes.</title>
        <authorList>
            <person name="Sorokin D.Y."/>
            <person name="Elcheninov A.G."/>
            <person name="Kostrikina N.A."/>
            <person name="Bale N.J."/>
            <person name="Sinninghe Damste J.S."/>
            <person name="Khijniak T.V."/>
            <person name="Kublanov I.V."/>
            <person name="Toshchakov S.V."/>
        </authorList>
    </citation>
    <scope>NUCLEOTIDE SEQUENCE [LARGE SCALE GENOMIC DNA]</scope>
    <source>
        <strain evidence="8 9">AArcht7</strain>
    </source>
</reference>
<feature type="domain" description="Methyl-accepting transducer" evidence="6">
    <location>
        <begin position="262"/>
        <end position="498"/>
    </location>
</feature>
<evidence type="ECO:0000313" key="8">
    <source>
        <dbReference type="EMBL" id="RQG99420.1"/>
    </source>
</evidence>
<feature type="compositionally biased region" description="Basic and acidic residues" evidence="5">
    <location>
        <begin position="22"/>
        <end position="32"/>
    </location>
</feature>
<dbReference type="InterPro" id="IPR004090">
    <property type="entry name" value="Chemotax_Me-accpt_rcpt"/>
</dbReference>
<dbReference type="PROSITE" id="PS50111">
    <property type="entry name" value="CHEMOTAXIS_TRANSDUC_2"/>
    <property type="match status" value="1"/>
</dbReference>
<dbReference type="GO" id="GO:0004888">
    <property type="term" value="F:transmembrane signaling receptor activity"/>
    <property type="evidence" value="ECO:0007669"/>
    <property type="project" value="InterPro"/>
</dbReference>
<gene>
    <name evidence="8" type="ORF">EA472_14440</name>
</gene>
<dbReference type="CDD" id="cd11386">
    <property type="entry name" value="MCP_signal"/>
    <property type="match status" value="1"/>
</dbReference>
<comment type="similarity">
    <text evidence="2">Belongs to the methyl-accepting chemotaxis (MCP) protein family.</text>
</comment>
<proteinExistence type="inferred from homology"/>